<feature type="domain" description="BTB" evidence="13">
    <location>
        <begin position="30"/>
        <end position="95"/>
    </location>
</feature>
<keyword evidence="3" id="KW-0479">Metal-binding</keyword>
<dbReference type="SMART" id="SM00225">
    <property type="entry name" value="BTB"/>
    <property type="match status" value="1"/>
</dbReference>
<dbReference type="PANTHER" id="PTHR23110">
    <property type="entry name" value="BTB DOMAIN TRANSCRIPTION FACTOR"/>
    <property type="match status" value="1"/>
</dbReference>
<evidence type="ECO:0000256" key="12">
    <source>
        <dbReference type="SAM" id="MobiDB-lite"/>
    </source>
</evidence>
<dbReference type="GeneID" id="108664648"/>
<dbReference type="InterPro" id="IPR051095">
    <property type="entry name" value="Dros_DevTransReg"/>
</dbReference>
<dbReference type="GO" id="GO:0006357">
    <property type="term" value="P:regulation of transcription by RNA polymerase II"/>
    <property type="evidence" value="ECO:0007669"/>
    <property type="project" value="TreeGrafter"/>
</dbReference>
<feature type="compositionally biased region" description="Gly residues" evidence="12">
    <location>
        <begin position="287"/>
        <end position="298"/>
    </location>
</feature>
<dbReference type="PROSITE" id="PS50157">
    <property type="entry name" value="ZINC_FINGER_C2H2_2"/>
    <property type="match status" value="1"/>
</dbReference>
<dbReference type="GO" id="GO:0048513">
    <property type="term" value="P:animal organ development"/>
    <property type="evidence" value="ECO:0007669"/>
    <property type="project" value="UniProtKB-ARBA"/>
</dbReference>
<feature type="compositionally biased region" description="Basic and acidic residues" evidence="12">
    <location>
        <begin position="147"/>
        <end position="166"/>
    </location>
</feature>
<dbReference type="RefSeq" id="XP_047741761.1">
    <property type="nucleotide sequence ID" value="XM_047885805.1"/>
</dbReference>
<keyword evidence="10" id="KW-0539">Nucleus</keyword>
<dbReference type="Gene3D" id="3.30.710.10">
    <property type="entry name" value="Potassium Channel Kv1.1, Chain A"/>
    <property type="match status" value="1"/>
</dbReference>
<dbReference type="GO" id="GO:0003006">
    <property type="term" value="P:developmental process involved in reproduction"/>
    <property type="evidence" value="ECO:0007669"/>
    <property type="project" value="UniProtKB-ARBA"/>
</dbReference>
<keyword evidence="7" id="KW-0805">Transcription regulation</keyword>
<feature type="compositionally biased region" description="Low complexity" evidence="12">
    <location>
        <begin position="168"/>
        <end position="184"/>
    </location>
</feature>
<keyword evidence="5 11" id="KW-0863">Zinc-finger</keyword>
<dbReference type="SUPFAM" id="SSF57667">
    <property type="entry name" value="beta-beta-alpha zinc fingers"/>
    <property type="match status" value="1"/>
</dbReference>
<comment type="similarity">
    <text evidence="2">Belongs to the krueppel C2H2-type zinc-finger protein family.</text>
</comment>
<evidence type="ECO:0000313" key="16">
    <source>
        <dbReference type="RefSeq" id="XP_047741761.1"/>
    </source>
</evidence>
<evidence type="ECO:0000256" key="3">
    <source>
        <dbReference type="ARBA" id="ARBA00022723"/>
    </source>
</evidence>
<gene>
    <name evidence="16" type="primary">LOC108664648</name>
</gene>
<dbReference type="Proteomes" id="UP000694843">
    <property type="component" value="Unplaced"/>
</dbReference>
<evidence type="ECO:0000256" key="6">
    <source>
        <dbReference type="ARBA" id="ARBA00022833"/>
    </source>
</evidence>
<evidence type="ECO:0000259" key="14">
    <source>
        <dbReference type="PROSITE" id="PS50157"/>
    </source>
</evidence>
<keyword evidence="4" id="KW-0677">Repeat</keyword>
<keyword evidence="8" id="KW-0238">DNA-binding</keyword>
<accession>A0A979FWV9</accession>
<sequence length="481" mass="51813">MEELLSLKWNNHRSTFIHVLGILRDKQLYTDATLACDGKFYSVHKLVLSTCSDYFSAMLDRTNCKSPVIVLKDIKCEDLEALLDYMYLGEVNVRQSDLATLIKAAECLRVKGLAVPDDEPPASKKRETQTRRNDPSSSPPAKRKRRNDVVDDGRDDVRPARVDRRRSSSPARSSSRPKSPAISSTPLSPVNHHRSTPQKQQSSSNSDHHAVESSPKTSHSVAGGGGGTDDGALGDPVHSSESTNNQAYASDQVEPYVKVEMDDGSGADLEAYDLSNDGAFKEEGEDGGGSTTGDGGGDLSNDLPEFLQQATGPMAGGAFGHSSFSGSTSFQPGDLAGWQGDGSNVGFPHLNFSSAESASQQNAPGMALKAQINASRLQTDAGARSSSEARDGLAFEPKNVHRRQLGVVASSSGSNPEGQSGLSCHFCGKWFMYPKDIRRHLRVHTGEKPFACPLCPYRASQKGNVKQHLVNVHKQISDVML</sequence>
<evidence type="ECO:0000259" key="13">
    <source>
        <dbReference type="PROSITE" id="PS50097"/>
    </source>
</evidence>
<feature type="compositionally biased region" description="Basic and acidic residues" evidence="12">
    <location>
        <begin position="121"/>
        <end position="134"/>
    </location>
</feature>
<protein>
    <submittedName>
        <fullName evidence="16">Longitudinals lacking protein, isoforms A/B/D/L isoform X24</fullName>
    </submittedName>
</protein>
<dbReference type="FunFam" id="3.30.160.60:FF:000075">
    <property type="entry name" value="Putative zinc finger protein 536"/>
    <property type="match status" value="1"/>
</dbReference>
<feature type="domain" description="C2H2-type" evidence="14">
    <location>
        <begin position="422"/>
        <end position="449"/>
    </location>
</feature>
<keyword evidence="15" id="KW-1185">Reference proteome</keyword>
<dbReference type="InterPro" id="IPR013087">
    <property type="entry name" value="Znf_C2H2_type"/>
</dbReference>
<evidence type="ECO:0000256" key="7">
    <source>
        <dbReference type="ARBA" id="ARBA00023015"/>
    </source>
</evidence>
<dbReference type="InterPro" id="IPR011333">
    <property type="entry name" value="SKP1/BTB/POZ_sf"/>
</dbReference>
<evidence type="ECO:0000256" key="10">
    <source>
        <dbReference type="ARBA" id="ARBA00023242"/>
    </source>
</evidence>
<dbReference type="Pfam" id="PF00651">
    <property type="entry name" value="BTB"/>
    <property type="match status" value="1"/>
</dbReference>
<keyword evidence="6" id="KW-0862">Zinc</keyword>
<dbReference type="PROSITE" id="PS00028">
    <property type="entry name" value="ZINC_FINGER_C2H2_1"/>
    <property type="match status" value="1"/>
</dbReference>
<evidence type="ECO:0000256" key="11">
    <source>
        <dbReference type="PROSITE-ProRule" id="PRU00042"/>
    </source>
</evidence>
<dbReference type="PANTHER" id="PTHR23110:SF98">
    <property type="entry name" value="PRE-LOLA-G, ISOFORM C-RELATED"/>
    <property type="match status" value="1"/>
</dbReference>
<evidence type="ECO:0000256" key="5">
    <source>
        <dbReference type="ARBA" id="ARBA00022771"/>
    </source>
</evidence>
<feature type="compositionally biased region" description="Polar residues" evidence="12">
    <location>
        <begin position="239"/>
        <end position="249"/>
    </location>
</feature>
<evidence type="ECO:0000256" key="4">
    <source>
        <dbReference type="ARBA" id="ARBA00022737"/>
    </source>
</evidence>
<feature type="region of interest" description="Disordered" evidence="12">
    <location>
        <begin position="278"/>
        <end position="342"/>
    </location>
</feature>
<dbReference type="SMART" id="SM00355">
    <property type="entry name" value="ZnF_C2H2"/>
    <property type="match status" value="2"/>
</dbReference>
<evidence type="ECO:0000256" key="8">
    <source>
        <dbReference type="ARBA" id="ARBA00023125"/>
    </source>
</evidence>
<organism evidence="15 16">
    <name type="scientific">Hyalella azteca</name>
    <name type="common">Amphipod</name>
    <dbReference type="NCBI Taxonomy" id="294128"/>
    <lineage>
        <taxon>Eukaryota</taxon>
        <taxon>Metazoa</taxon>
        <taxon>Ecdysozoa</taxon>
        <taxon>Arthropoda</taxon>
        <taxon>Crustacea</taxon>
        <taxon>Multicrustacea</taxon>
        <taxon>Malacostraca</taxon>
        <taxon>Eumalacostraca</taxon>
        <taxon>Peracarida</taxon>
        <taxon>Amphipoda</taxon>
        <taxon>Senticaudata</taxon>
        <taxon>Talitrida</taxon>
        <taxon>Talitroidea</taxon>
        <taxon>Hyalellidae</taxon>
        <taxon>Hyalella</taxon>
    </lineage>
</organism>
<proteinExistence type="inferred from homology"/>
<reference evidence="16" key="1">
    <citation type="submission" date="2025-08" db="UniProtKB">
        <authorList>
            <consortium name="RefSeq"/>
        </authorList>
    </citation>
    <scope>IDENTIFICATION</scope>
    <source>
        <tissue evidence="16">Whole organism</tissue>
    </source>
</reference>
<evidence type="ECO:0000256" key="1">
    <source>
        <dbReference type="ARBA" id="ARBA00004123"/>
    </source>
</evidence>
<dbReference type="PROSITE" id="PS50097">
    <property type="entry name" value="BTB"/>
    <property type="match status" value="1"/>
</dbReference>
<evidence type="ECO:0000256" key="2">
    <source>
        <dbReference type="ARBA" id="ARBA00006991"/>
    </source>
</evidence>
<evidence type="ECO:0000256" key="9">
    <source>
        <dbReference type="ARBA" id="ARBA00023163"/>
    </source>
</evidence>
<dbReference type="CDD" id="cd18315">
    <property type="entry name" value="BTB_POZ_BAB-like"/>
    <property type="match status" value="1"/>
</dbReference>
<dbReference type="InterPro" id="IPR000210">
    <property type="entry name" value="BTB/POZ_dom"/>
</dbReference>
<comment type="subcellular location">
    <subcellularLocation>
        <location evidence="1">Nucleus</location>
    </subcellularLocation>
</comment>
<evidence type="ECO:0000313" key="15">
    <source>
        <dbReference type="Proteomes" id="UP000694843"/>
    </source>
</evidence>
<dbReference type="GO" id="GO:0008270">
    <property type="term" value="F:zinc ion binding"/>
    <property type="evidence" value="ECO:0007669"/>
    <property type="project" value="UniProtKB-KW"/>
</dbReference>
<keyword evidence="9" id="KW-0804">Transcription</keyword>
<dbReference type="Gene3D" id="3.30.160.60">
    <property type="entry name" value="Classic Zinc Finger"/>
    <property type="match status" value="2"/>
</dbReference>
<dbReference type="SUPFAM" id="SSF54695">
    <property type="entry name" value="POZ domain"/>
    <property type="match status" value="1"/>
</dbReference>
<dbReference type="InterPro" id="IPR036236">
    <property type="entry name" value="Znf_C2H2_sf"/>
</dbReference>
<dbReference type="AlphaFoldDB" id="A0A979FWV9"/>
<dbReference type="GO" id="GO:0003677">
    <property type="term" value="F:DNA binding"/>
    <property type="evidence" value="ECO:0007669"/>
    <property type="project" value="UniProtKB-KW"/>
</dbReference>
<dbReference type="GO" id="GO:0048666">
    <property type="term" value="P:neuron development"/>
    <property type="evidence" value="ECO:0007669"/>
    <property type="project" value="UniProtKB-ARBA"/>
</dbReference>
<dbReference type="GO" id="GO:0005634">
    <property type="term" value="C:nucleus"/>
    <property type="evidence" value="ECO:0007669"/>
    <property type="project" value="UniProtKB-SubCell"/>
</dbReference>
<feature type="compositionally biased region" description="Low complexity" evidence="12">
    <location>
        <begin position="320"/>
        <end position="333"/>
    </location>
</feature>
<feature type="region of interest" description="Disordered" evidence="12">
    <location>
        <begin position="114"/>
        <end position="255"/>
    </location>
</feature>
<name>A0A979FWV9_HYAAZ</name>